<dbReference type="SUPFAM" id="SSF57667">
    <property type="entry name" value="beta-beta-alpha zinc fingers"/>
    <property type="match status" value="2"/>
</dbReference>
<dbReference type="InterPro" id="IPR003309">
    <property type="entry name" value="SCAN_dom"/>
</dbReference>
<evidence type="ECO:0000259" key="10">
    <source>
        <dbReference type="PROSITE" id="PS50804"/>
    </source>
</evidence>
<feature type="region of interest" description="Disordered" evidence="8">
    <location>
        <begin position="234"/>
        <end position="343"/>
    </location>
</feature>
<name>A0A9D3RNZ9_ANGAN</name>
<dbReference type="GO" id="GO:0005634">
    <property type="term" value="C:nucleus"/>
    <property type="evidence" value="ECO:0007669"/>
    <property type="project" value="UniProtKB-SubCell"/>
</dbReference>
<proteinExistence type="predicted"/>
<dbReference type="Proteomes" id="UP001044222">
    <property type="component" value="Chromosome 13"/>
</dbReference>
<dbReference type="InterPro" id="IPR013087">
    <property type="entry name" value="Znf_C2H2_type"/>
</dbReference>
<sequence length="457" mass="49794">MLGVQRHLLGILKAKGPEEATTYASDLTGLSNGKSQTTGQLALPCLTDEDDPAAFISLGGGDSQLTFQDLKAALQDRTVLAEESCRVRFRVRQGGGQGPRELAQELLQEASGWLKPHSRSGWEVTQCVVVEQFAALLPEHVAVWVRAARPVGLDEAVKAAETRFLLSADSAQWKEARRETPGGDADETAHSAPERNCATAPQRIPDESDSPTKLQSNTMKIEAMETFTVYEQPEINGEESKPRGAVQRTLQSSSTVDDLLPSPPVLSGRSLPLPSCPQTEDSQHSHGVRNPGSDTSGEGDESELSLGDPGCNTLQYPDNTLSGHWGQQSPEQNHSGGAAAQEGEEGEGGYVCGKCGKTFLFFKSLHRHQRVHSNQGPFLCSDCGFPCRTTTGLKRHRVVHSGNKLFPCPDCEESFTYAARLVHHRTAHAALRPHRCSVCQKSFRLKKVLKKHEQIHR</sequence>
<feature type="domain" description="C2H2-type" evidence="9">
    <location>
        <begin position="378"/>
        <end position="405"/>
    </location>
</feature>
<feature type="domain" description="C2H2-type" evidence="9">
    <location>
        <begin position="350"/>
        <end position="377"/>
    </location>
</feature>
<organism evidence="11 12">
    <name type="scientific">Anguilla anguilla</name>
    <name type="common">European freshwater eel</name>
    <name type="synonym">Muraena anguilla</name>
    <dbReference type="NCBI Taxonomy" id="7936"/>
    <lineage>
        <taxon>Eukaryota</taxon>
        <taxon>Metazoa</taxon>
        <taxon>Chordata</taxon>
        <taxon>Craniata</taxon>
        <taxon>Vertebrata</taxon>
        <taxon>Euteleostomi</taxon>
        <taxon>Actinopterygii</taxon>
        <taxon>Neopterygii</taxon>
        <taxon>Teleostei</taxon>
        <taxon>Anguilliformes</taxon>
        <taxon>Anguillidae</taxon>
        <taxon>Anguilla</taxon>
    </lineage>
</organism>
<dbReference type="Pfam" id="PF00096">
    <property type="entry name" value="zf-C2H2"/>
    <property type="match status" value="1"/>
</dbReference>
<dbReference type="SUPFAM" id="SSF47353">
    <property type="entry name" value="Retrovirus capsid dimerization domain-like"/>
    <property type="match status" value="1"/>
</dbReference>
<keyword evidence="12" id="KW-1185">Reference proteome</keyword>
<evidence type="ECO:0000256" key="7">
    <source>
        <dbReference type="PROSITE-ProRule" id="PRU00042"/>
    </source>
</evidence>
<dbReference type="Pfam" id="PF02023">
    <property type="entry name" value="SCAN"/>
    <property type="match status" value="1"/>
</dbReference>
<gene>
    <name evidence="11" type="ORF">ANANG_G00238450</name>
</gene>
<dbReference type="PROSITE" id="PS00028">
    <property type="entry name" value="ZINC_FINGER_C2H2_1"/>
    <property type="match status" value="4"/>
</dbReference>
<evidence type="ECO:0000256" key="3">
    <source>
        <dbReference type="ARBA" id="ARBA00022737"/>
    </source>
</evidence>
<dbReference type="FunFam" id="3.30.160.60:FF:000446">
    <property type="entry name" value="Zinc finger protein"/>
    <property type="match status" value="1"/>
</dbReference>
<dbReference type="InterPro" id="IPR036236">
    <property type="entry name" value="Znf_C2H2_sf"/>
</dbReference>
<dbReference type="Gene3D" id="1.10.4020.10">
    <property type="entry name" value="DNA breaking-rejoining enzymes"/>
    <property type="match status" value="1"/>
</dbReference>
<comment type="subcellular location">
    <subcellularLocation>
        <location evidence="1">Nucleus</location>
    </subcellularLocation>
</comment>
<evidence type="ECO:0000256" key="2">
    <source>
        <dbReference type="ARBA" id="ARBA00022723"/>
    </source>
</evidence>
<dbReference type="PROSITE" id="PS50157">
    <property type="entry name" value="ZINC_FINGER_C2H2_2"/>
    <property type="match status" value="4"/>
</dbReference>
<dbReference type="PANTHER" id="PTHR23226:SF416">
    <property type="entry name" value="FI01424P"/>
    <property type="match status" value="1"/>
</dbReference>
<evidence type="ECO:0000256" key="4">
    <source>
        <dbReference type="ARBA" id="ARBA00022771"/>
    </source>
</evidence>
<reference evidence="11" key="1">
    <citation type="submission" date="2021-01" db="EMBL/GenBank/DDBJ databases">
        <title>A chromosome-scale assembly of European eel, Anguilla anguilla.</title>
        <authorList>
            <person name="Henkel C."/>
            <person name="Jong-Raadsen S.A."/>
            <person name="Dufour S."/>
            <person name="Weltzien F.-A."/>
            <person name="Palstra A.P."/>
            <person name="Pelster B."/>
            <person name="Spaink H.P."/>
            <person name="Van Den Thillart G.E."/>
            <person name="Jansen H."/>
            <person name="Zahm M."/>
            <person name="Klopp C."/>
            <person name="Cedric C."/>
            <person name="Louis A."/>
            <person name="Berthelot C."/>
            <person name="Parey E."/>
            <person name="Roest Crollius H."/>
            <person name="Montfort J."/>
            <person name="Robinson-Rechavi M."/>
            <person name="Bucao C."/>
            <person name="Bouchez O."/>
            <person name="Gislard M."/>
            <person name="Lluch J."/>
            <person name="Milhes M."/>
            <person name="Lampietro C."/>
            <person name="Lopez Roques C."/>
            <person name="Donnadieu C."/>
            <person name="Braasch I."/>
            <person name="Desvignes T."/>
            <person name="Postlethwait J."/>
            <person name="Bobe J."/>
            <person name="Guiguen Y."/>
            <person name="Dirks R."/>
        </authorList>
    </citation>
    <scope>NUCLEOTIDE SEQUENCE</scope>
    <source>
        <strain evidence="11">Tag_6206</strain>
        <tissue evidence="11">Liver</tissue>
    </source>
</reference>
<evidence type="ECO:0000259" key="9">
    <source>
        <dbReference type="PROSITE" id="PS50157"/>
    </source>
</evidence>
<feature type="region of interest" description="Disordered" evidence="8">
    <location>
        <begin position="173"/>
        <end position="217"/>
    </location>
</feature>
<protein>
    <submittedName>
        <fullName evidence="11">Uncharacterized protein</fullName>
    </submittedName>
</protein>
<dbReference type="EMBL" id="JAFIRN010000013">
    <property type="protein sequence ID" value="KAG5837360.1"/>
    <property type="molecule type" value="Genomic_DNA"/>
</dbReference>
<dbReference type="GO" id="GO:0000981">
    <property type="term" value="F:DNA-binding transcription factor activity, RNA polymerase II-specific"/>
    <property type="evidence" value="ECO:0007669"/>
    <property type="project" value="TreeGrafter"/>
</dbReference>
<dbReference type="PANTHER" id="PTHR23226">
    <property type="entry name" value="ZINC FINGER AND SCAN DOMAIN-CONTAINING"/>
    <property type="match status" value="1"/>
</dbReference>
<evidence type="ECO:0000256" key="1">
    <source>
        <dbReference type="ARBA" id="ARBA00004123"/>
    </source>
</evidence>
<keyword evidence="3" id="KW-0677">Repeat</keyword>
<dbReference type="AlphaFoldDB" id="A0A9D3RNZ9"/>
<dbReference type="Gene3D" id="3.30.160.60">
    <property type="entry name" value="Classic Zinc Finger"/>
    <property type="match status" value="4"/>
</dbReference>
<evidence type="ECO:0000256" key="6">
    <source>
        <dbReference type="ARBA" id="ARBA00023242"/>
    </source>
</evidence>
<feature type="domain" description="C2H2-type" evidence="9">
    <location>
        <begin position="406"/>
        <end position="433"/>
    </location>
</feature>
<accession>A0A9D3RNZ9</accession>
<keyword evidence="2" id="KW-0479">Metal-binding</keyword>
<comment type="caution">
    <text evidence="11">The sequence shown here is derived from an EMBL/GenBank/DDBJ whole genome shotgun (WGS) entry which is preliminary data.</text>
</comment>
<dbReference type="PROSITE" id="PS50804">
    <property type="entry name" value="SCAN_BOX"/>
    <property type="match status" value="1"/>
</dbReference>
<feature type="compositionally biased region" description="Basic and acidic residues" evidence="8">
    <location>
        <begin position="173"/>
        <end position="193"/>
    </location>
</feature>
<dbReference type="SMART" id="SM00431">
    <property type="entry name" value="SCAN"/>
    <property type="match status" value="1"/>
</dbReference>
<feature type="compositionally biased region" description="Polar residues" evidence="8">
    <location>
        <begin position="312"/>
        <end position="335"/>
    </location>
</feature>
<evidence type="ECO:0000313" key="12">
    <source>
        <dbReference type="Proteomes" id="UP001044222"/>
    </source>
</evidence>
<keyword evidence="5" id="KW-0862">Zinc</keyword>
<keyword evidence="4 7" id="KW-0863">Zinc-finger</keyword>
<evidence type="ECO:0000313" key="11">
    <source>
        <dbReference type="EMBL" id="KAG5837360.1"/>
    </source>
</evidence>
<dbReference type="GO" id="GO:0000978">
    <property type="term" value="F:RNA polymerase II cis-regulatory region sequence-specific DNA binding"/>
    <property type="evidence" value="ECO:0007669"/>
    <property type="project" value="TreeGrafter"/>
</dbReference>
<evidence type="ECO:0000256" key="5">
    <source>
        <dbReference type="ARBA" id="ARBA00022833"/>
    </source>
</evidence>
<dbReference type="SMART" id="SM00355">
    <property type="entry name" value="ZnF_C2H2"/>
    <property type="match status" value="4"/>
</dbReference>
<dbReference type="GO" id="GO:0008270">
    <property type="term" value="F:zinc ion binding"/>
    <property type="evidence" value="ECO:0007669"/>
    <property type="project" value="UniProtKB-KW"/>
</dbReference>
<feature type="domain" description="C2H2-type" evidence="9">
    <location>
        <begin position="434"/>
        <end position="457"/>
    </location>
</feature>
<dbReference type="InterPro" id="IPR038269">
    <property type="entry name" value="SCAN_sf"/>
</dbReference>
<evidence type="ECO:0000256" key="8">
    <source>
        <dbReference type="SAM" id="MobiDB-lite"/>
    </source>
</evidence>
<feature type="domain" description="SCAN box" evidence="10">
    <location>
        <begin position="98"/>
        <end position="161"/>
    </location>
</feature>
<keyword evidence="6" id="KW-0539">Nucleus</keyword>